<dbReference type="EMBL" id="GBRH01223813">
    <property type="protein sequence ID" value="JAD74082.1"/>
    <property type="molecule type" value="Transcribed_RNA"/>
</dbReference>
<reference evidence="1" key="2">
    <citation type="journal article" date="2015" name="Data Brief">
        <title>Shoot transcriptome of the giant reed, Arundo donax.</title>
        <authorList>
            <person name="Barrero R.A."/>
            <person name="Guerrero F.D."/>
            <person name="Moolhuijzen P."/>
            <person name="Goolsby J.A."/>
            <person name="Tidwell J."/>
            <person name="Bellgard S.E."/>
            <person name="Bellgard M.I."/>
        </authorList>
    </citation>
    <scope>NUCLEOTIDE SEQUENCE</scope>
    <source>
        <tissue evidence="1">Shoot tissue taken approximately 20 cm above the soil surface</tissue>
    </source>
</reference>
<accession>A0A0A9CRI1</accession>
<name>A0A0A9CRI1_ARUDO</name>
<evidence type="ECO:0000313" key="1">
    <source>
        <dbReference type="EMBL" id="JAD74082.1"/>
    </source>
</evidence>
<organism evidence="1">
    <name type="scientific">Arundo donax</name>
    <name type="common">Giant reed</name>
    <name type="synonym">Donax arundinaceus</name>
    <dbReference type="NCBI Taxonomy" id="35708"/>
    <lineage>
        <taxon>Eukaryota</taxon>
        <taxon>Viridiplantae</taxon>
        <taxon>Streptophyta</taxon>
        <taxon>Embryophyta</taxon>
        <taxon>Tracheophyta</taxon>
        <taxon>Spermatophyta</taxon>
        <taxon>Magnoliopsida</taxon>
        <taxon>Liliopsida</taxon>
        <taxon>Poales</taxon>
        <taxon>Poaceae</taxon>
        <taxon>PACMAD clade</taxon>
        <taxon>Arundinoideae</taxon>
        <taxon>Arundineae</taxon>
        <taxon>Arundo</taxon>
    </lineage>
</organism>
<proteinExistence type="predicted"/>
<protein>
    <submittedName>
        <fullName evidence="1">Uncharacterized protein</fullName>
    </submittedName>
</protein>
<sequence>MSTLYFPLISSEWPHLKPPTTC</sequence>
<dbReference type="AlphaFoldDB" id="A0A0A9CRI1"/>
<reference evidence="1" key="1">
    <citation type="submission" date="2014-09" db="EMBL/GenBank/DDBJ databases">
        <authorList>
            <person name="Magalhaes I.L.F."/>
            <person name="Oliveira U."/>
            <person name="Santos F.R."/>
            <person name="Vidigal T.H.D.A."/>
            <person name="Brescovit A.D."/>
            <person name="Santos A.J."/>
        </authorList>
    </citation>
    <scope>NUCLEOTIDE SEQUENCE</scope>
    <source>
        <tissue evidence="1">Shoot tissue taken approximately 20 cm above the soil surface</tissue>
    </source>
</reference>